<evidence type="ECO:0000313" key="8">
    <source>
        <dbReference type="Proteomes" id="UP001203880"/>
    </source>
</evidence>
<feature type="transmembrane region" description="Helical" evidence="5">
    <location>
        <begin position="342"/>
        <end position="361"/>
    </location>
</feature>
<feature type="transmembrane region" description="Helical" evidence="5">
    <location>
        <begin position="123"/>
        <end position="140"/>
    </location>
</feature>
<dbReference type="PANTHER" id="PTHR23514">
    <property type="entry name" value="BYPASS OF STOP CODON PROTEIN 6"/>
    <property type="match status" value="1"/>
</dbReference>
<reference evidence="7" key="1">
    <citation type="submission" date="2022-05" db="EMBL/GenBank/DDBJ databases">
        <authorList>
            <person name="Park J.-S."/>
        </authorList>
    </citation>
    <scope>NUCLEOTIDE SEQUENCE</scope>
    <source>
        <strain evidence="7">2012CJ41-6</strain>
    </source>
</reference>
<comment type="caution">
    <text evidence="7">The sequence shown here is derived from an EMBL/GenBank/DDBJ whole genome shotgun (WGS) entry which is preliminary data.</text>
</comment>
<feature type="transmembrane region" description="Helical" evidence="5">
    <location>
        <begin position="181"/>
        <end position="207"/>
    </location>
</feature>
<accession>A0ABT0Q2F5</accession>
<comment type="subcellular location">
    <subcellularLocation>
        <location evidence="1">Membrane</location>
        <topology evidence="1">Multi-pass membrane protein</topology>
    </subcellularLocation>
</comment>
<evidence type="ECO:0000256" key="3">
    <source>
        <dbReference type="ARBA" id="ARBA00022989"/>
    </source>
</evidence>
<feature type="transmembrane region" description="Helical" evidence="5">
    <location>
        <begin position="313"/>
        <end position="336"/>
    </location>
</feature>
<evidence type="ECO:0000256" key="1">
    <source>
        <dbReference type="ARBA" id="ARBA00004141"/>
    </source>
</evidence>
<dbReference type="Gene3D" id="1.20.1250.20">
    <property type="entry name" value="MFS general substrate transporter like domains"/>
    <property type="match status" value="2"/>
</dbReference>
<feature type="transmembrane region" description="Helical" evidence="5">
    <location>
        <begin position="254"/>
        <end position="273"/>
    </location>
</feature>
<evidence type="ECO:0000256" key="2">
    <source>
        <dbReference type="ARBA" id="ARBA00022692"/>
    </source>
</evidence>
<dbReference type="InterPro" id="IPR051788">
    <property type="entry name" value="MFS_Transporter"/>
</dbReference>
<dbReference type="PANTHER" id="PTHR23514:SF13">
    <property type="entry name" value="INNER MEMBRANE PROTEIN YBJJ"/>
    <property type="match status" value="1"/>
</dbReference>
<keyword evidence="2 5" id="KW-0812">Transmembrane</keyword>
<keyword evidence="3 5" id="KW-1133">Transmembrane helix</keyword>
<dbReference type="CDD" id="cd17393">
    <property type="entry name" value="MFS_MosC_like"/>
    <property type="match status" value="1"/>
</dbReference>
<feature type="transmembrane region" description="Helical" evidence="5">
    <location>
        <begin position="146"/>
        <end position="169"/>
    </location>
</feature>
<evidence type="ECO:0000256" key="5">
    <source>
        <dbReference type="SAM" id="Phobius"/>
    </source>
</evidence>
<dbReference type="SUPFAM" id="SSF103473">
    <property type="entry name" value="MFS general substrate transporter"/>
    <property type="match status" value="1"/>
</dbReference>
<evidence type="ECO:0000259" key="6">
    <source>
        <dbReference type="PROSITE" id="PS50850"/>
    </source>
</evidence>
<dbReference type="RefSeq" id="WP_249709971.1">
    <property type="nucleotide sequence ID" value="NZ_JAMFMB010000011.1"/>
</dbReference>
<feature type="domain" description="Major facilitator superfamily (MFS) profile" evidence="6">
    <location>
        <begin position="188"/>
        <end position="366"/>
    </location>
</feature>
<dbReference type="Proteomes" id="UP001203880">
    <property type="component" value="Unassembled WGS sequence"/>
</dbReference>
<feature type="transmembrane region" description="Helical" evidence="5">
    <location>
        <begin position="279"/>
        <end position="301"/>
    </location>
</feature>
<dbReference type="EMBL" id="JAMFMB010000011">
    <property type="protein sequence ID" value="MCL6284016.1"/>
    <property type="molecule type" value="Genomic_DNA"/>
</dbReference>
<evidence type="ECO:0000256" key="4">
    <source>
        <dbReference type="ARBA" id="ARBA00023136"/>
    </source>
</evidence>
<name>A0ABT0Q2F5_9RHOB</name>
<keyword evidence="8" id="KW-1185">Reference proteome</keyword>
<organism evidence="7 8">
    <name type="scientific">Ruegeria spongiae</name>
    <dbReference type="NCBI Taxonomy" id="2942209"/>
    <lineage>
        <taxon>Bacteria</taxon>
        <taxon>Pseudomonadati</taxon>
        <taxon>Pseudomonadota</taxon>
        <taxon>Alphaproteobacteria</taxon>
        <taxon>Rhodobacterales</taxon>
        <taxon>Roseobacteraceae</taxon>
        <taxon>Ruegeria</taxon>
    </lineage>
</organism>
<feature type="transmembrane region" description="Helical" evidence="5">
    <location>
        <begin position="227"/>
        <end position="247"/>
    </location>
</feature>
<dbReference type="InterPro" id="IPR011701">
    <property type="entry name" value="MFS"/>
</dbReference>
<gene>
    <name evidence="7" type="ORF">M3P21_10780</name>
</gene>
<protein>
    <submittedName>
        <fullName evidence="7">MFS transporter</fullName>
    </submittedName>
</protein>
<sequence>MFVLNGAYFGIWASRIPAMSDALRLSHETLGLALLFLAAGAVCSFPITGRLVDRFGAYGITLVVGVLYALSLILLGMAGGFAFLCFALFLFGACHGSMDVAMNAWGAEVDRDYKKAAMSSFHAMWSLGAGLGALSGFAAVQAQMSVLVHFLVAAVIVAVLTLAVARIGWASQRSDLSRGKVFAFPTGVLVLVGLTAFCGAMGEGAVADWSAIYLRDSIGAAESVSTLGYAVFSVAMVAVRFVGGWVIGALGPVLAARLGGAFATAGALAVVVGSTPSTALAGLGLMGVGYAVVMPLAFTRAANDPHVPQGQGIASVATLGYGGLLIGPPVIGFLAHLASLRLALAVLVPLAIVIVLLAGALRPRAQ</sequence>
<keyword evidence="4 5" id="KW-0472">Membrane</keyword>
<proteinExistence type="predicted"/>
<dbReference type="Pfam" id="PF07690">
    <property type="entry name" value="MFS_1"/>
    <property type="match status" value="1"/>
</dbReference>
<feature type="transmembrane region" description="Helical" evidence="5">
    <location>
        <begin position="55"/>
        <end position="75"/>
    </location>
</feature>
<dbReference type="InterPro" id="IPR036259">
    <property type="entry name" value="MFS_trans_sf"/>
</dbReference>
<evidence type="ECO:0000313" key="7">
    <source>
        <dbReference type="EMBL" id="MCL6284016.1"/>
    </source>
</evidence>
<dbReference type="InterPro" id="IPR020846">
    <property type="entry name" value="MFS_dom"/>
</dbReference>
<dbReference type="PROSITE" id="PS50850">
    <property type="entry name" value="MFS"/>
    <property type="match status" value="1"/>
</dbReference>
<feature type="transmembrane region" description="Helical" evidence="5">
    <location>
        <begin position="29"/>
        <end position="48"/>
    </location>
</feature>